<keyword evidence="4" id="KW-1185">Reference proteome</keyword>
<name>A0AAJ4ZC84_PANPU</name>
<proteinExistence type="predicted"/>
<evidence type="ECO:0000313" key="5">
    <source>
        <dbReference type="Proteomes" id="UP000254589"/>
    </source>
</evidence>
<keyword evidence="1" id="KW-0812">Transmembrane</keyword>
<keyword evidence="1" id="KW-1133">Transmembrane helix</keyword>
<sequence length="98" mass="10391">MSGEIISGLVGGLFGTLVGKVLGRFRLWKVFVVTLVILYAGAFLMGIVLVGFKKALPIFSEMLAPTPLFVFIGLSVSATFVAHLGRNATKKMGDSEGN</sequence>
<evidence type="ECO:0000313" key="2">
    <source>
        <dbReference type="EMBL" id="AJC20753.1"/>
    </source>
</evidence>
<keyword evidence="1" id="KW-0472">Membrane</keyword>
<dbReference type="Proteomes" id="UP000035086">
    <property type="component" value="Chromosome"/>
</dbReference>
<dbReference type="EMBL" id="UGSJ01000001">
    <property type="protein sequence ID" value="SUA90722.1"/>
    <property type="molecule type" value="Genomic_DNA"/>
</dbReference>
<reference evidence="4" key="1">
    <citation type="submission" date="2014-12" db="EMBL/GenBank/DDBJ databases">
        <title>Complete Genome Sequencing of Pandoraea pulmonicola DSM 16583.</title>
        <authorList>
            <person name="Chan K.-G."/>
        </authorList>
    </citation>
    <scope>NUCLEOTIDE SEQUENCE [LARGE SCALE GENOMIC DNA]</scope>
    <source>
        <strain evidence="4">DSM 16583</strain>
    </source>
</reference>
<dbReference type="RefSeq" id="WP_039407543.1">
    <property type="nucleotide sequence ID" value="NZ_CP010310.2"/>
</dbReference>
<feature type="transmembrane region" description="Helical" evidence="1">
    <location>
        <begin position="6"/>
        <end position="23"/>
    </location>
</feature>
<evidence type="ECO:0000313" key="3">
    <source>
        <dbReference type="EMBL" id="SUA90722.1"/>
    </source>
</evidence>
<feature type="transmembrane region" description="Helical" evidence="1">
    <location>
        <begin position="64"/>
        <end position="85"/>
    </location>
</feature>
<feature type="transmembrane region" description="Helical" evidence="1">
    <location>
        <begin position="30"/>
        <end position="52"/>
    </location>
</feature>
<dbReference type="KEGG" id="ppul:RO07_10225"/>
<reference evidence="3 5" key="3">
    <citation type="submission" date="2018-06" db="EMBL/GenBank/DDBJ databases">
        <authorList>
            <consortium name="Pathogen Informatics"/>
            <person name="Doyle S."/>
        </authorList>
    </citation>
    <scope>NUCLEOTIDE SEQUENCE [LARGE SCALE GENOMIC DNA]</scope>
    <source>
        <strain evidence="3 5">NCTC13159</strain>
    </source>
</reference>
<evidence type="ECO:0000313" key="4">
    <source>
        <dbReference type="Proteomes" id="UP000035086"/>
    </source>
</evidence>
<dbReference type="AlphaFoldDB" id="A0AAJ4ZC84"/>
<evidence type="ECO:0000256" key="1">
    <source>
        <dbReference type="SAM" id="Phobius"/>
    </source>
</evidence>
<reference evidence="2" key="2">
    <citation type="submission" date="2016-11" db="EMBL/GenBank/DDBJ databases">
        <title>Complete Genome Sequencing of Pandoraea pulmonicola DSM 16583.</title>
        <authorList>
            <person name="Chan K.-G."/>
        </authorList>
    </citation>
    <scope>NUCLEOTIDE SEQUENCE</scope>
    <source>
        <strain evidence="2">DSM 16583</strain>
    </source>
</reference>
<dbReference type="Proteomes" id="UP000254589">
    <property type="component" value="Unassembled WGS sequence"/>
</dbReference>
<protein>
    <submittedName>
        <fullName evidence="3">Uncharacterized protein</fullName>
    </submittedName>
</protein>
<gene>
    <name evidence="3" type="ORF">NCTC13159_02206</name>
    <name evidence="2" type="ORF">RO07_10225</name>
</gene>
<organism evidence="3 5">
    <name type="scientific">Pandoraea pulmonicola</name>
    <dbReference type="NCBI Taxonomy" id="93221"/>
    <lineage>
        <taxon>Bacteria</taxon>
        <taxon>Pseudomonadati</taxon>
        <taxon>Pseudomonadota</taxon>
        <taxon>Betaproteobacteria</taxon>
        <taxon>Burkholderiales</taxon>
        <taxon>Burkholderiaceae</taxon>
        <taxon>Pandoraea</taxon>
    </lineage>
</organism>
<dbReference type="EMBL" id="CP010310">
    <property type="protein sequence ID" value="AJC20753.1"/>
    <property type="molecule type" value="Genomic_DNA"/>
</dbReference>
<accession>A0AAJ4ZC84</accession>